<keyword evidence="1" id="KW-1133">Transmembrane helix</keyword>
<keyword evidence="1" id="KW-0812">Transmembrane</keyword>
<dbReference type="Proteomes" id="UP000607559">
    <property type="component" value="Unassembled WGS sequence"/>
</dbReference>
<accession>A0A8J2UFZ1</accession>
<reference evidence="2" key="1">
    <citation type="journal article" date="2014" name="Int. J. Syst. Evol. Microbiol.">
        <title>Complete genome sequence of Corynebacterium casei LMG S-19264T (=DSM 44701T), isolated from a smear-ripened cheese.</title>
        <authorList>
            <consortium name="US DOE Joint Genome Institute (JGI-PGF)"/>
            <person name="Walter F."/>
            <person name="Albersmeier A."/>
            <person name="Kalinowski J."/>
            <person name="Ruckert C."/>
        </authorList>
    </citation>
    <scope>NUCLEOTIDE SEQUENCE</scope>
    <source>
        <strain evidence="2">CGMCC 1.15448</strain>
    </source>
</reference>
<evidence type="ECO:0000256" key="1">
    <source>
        <dbReference type="SAM" id="Phobius"/>
    </source>
</evidence>
<reference evidence="2" key="2">
    <citation type="submission" date="2020-09" db="EMBL/GenBank/DDBJ databases">
        <authorList>
            <person name="Sun Q."/>
            <person name="Zhou Y."/>
        </authorList>
    </citation>
    <scope>NUCLEOTIDE SEQUENCE</scope>
    <source>
        <strain evidence="2">CGMCC 1.15448</strain>
    </source>
</reference>
<dbReference type="InterPro" id="IPR010862">
    <property type="entry name" value="DUF1493"/>
</dbReference>
<dbReference type="InterPro" id="IPR036736">
    <property type="entry name" value="ACP-like_sf"/>
</dbReference>
<keyword evidence="1" id="KW-0472">Membrane</keyword>
<dbReference type="EMBL" id="BMJC01000004">
    <property type="protein sequence ID" value="GGB12503.1"/>
    <property type="molecule type" value="Genomic_DNA"/>
</dbReference>
<evidence type="ECO:0000313" key="3">
    <source>
        <dbReference type="Proteomes" id="UP000607559"/>
    </source>
</evidence>
<dbReference type="RefSeq" id="WP_188935038.1">
    <property type="nucleotide sequence ID" value="NZ_BMJC01000004.1"/>
</dbReference>
<organism evidence="2 3">
    <name type="scientific">Puia dinghuensis</name>
    <dbReference type="NCBI Taxonomy" id="1792502"/>
    <lineage>
        <taxon>Bacteria</taxon>
        <taxon>Pseudomonadati</taxon>
        <taxon>Bacteroidota</taxon>
        <taxon>Chitinophagia</taxon>
        <taxon>Chitinophagales</taxon>
        <taxon>Chitinophagaceae</taxon>
        <taxon>Puia</taxon>
    </lineage>
</organism>
<gene>
    <name evidence="2" type="ORF">GCM10011511_40170</name>
</gene>
<dbReference type="AlphaFoldDB" id="A0A8J2UFZ1"/>
<dbReference type="Gene3D" id="1.10.1200.10">
    <property type="entry name" value="ACP-like"/>
    <property type="match status" value="1"/>
</dbReference>
<sequence>MYQLAEILKFVETQTGCSEDEVLESSDIVNDLGCDGDDFVDLIGKFSKDYDVDISAYRWYFHHSEEGNNIGGSIFRPPNERVKRIPVTPGMLLEFANSGKWGIQYPDHLLPTRRYDLIINQILIAAFIILLIYKCASK</sequence>
<feature type="transmembrane region" description="Helical" evidence="1">
    <location>
        <begin position="117"/>
        <end position="136"/>
    </location>
</feature>
<evidence type="ECO:0008006" key="4">
    <source>
        <dbReference type="Google" id="ProtNLM"/>
    </source>
</evidence>
<name>A0A8J2UFZ1_9BACT</name>
<proteinExistence type="predicted"/>
<evidence type="ECO:0000313" key="2">
    <source>
        <dbReference type="EMBL" id="GGB12503.1"/>
    </source>
</evidence>
<keyword evidence="3" id="KW-1185">Reference proteome</keyword>
<protein>
    <recommendedName>
        <fullName evidence="4">DUF1493 family protein</fullName>
    </recommendedName>
</protein>
<comment type="caution">
    <text evidence="2">The sequence shown here is derived from an EMBL/GenBank/DDBJ whole genome shotgun (WGS) entry which is preliminary data.</text>
</comment>
<dbReference type="Pfam" id="PF07377">
    <property type="entry name" value="DUF1493"/>
    <property type="match status" value="1"/>
</dbReference>